<proteinExistence type="inferred from homology"/>
<dbReference type="InterPro" id="IPR053951">
    <property type="entry name" value="K_trans_N"/>
</dbReference>
<gene>
    <name evidence="13" type="ORF">QN277_020686</name>
</gene>
<feature type="transmembrane region" description="Helical" evidence="10">
    <location>
        <begin position="391"/>
        <end position="415"/>
    </location>
</feature>
<comment type="caution">
    <text evidence="10">Lacks conserved residue(s) required for the propagation of feature annotation.</text>
</comment>
<feature type="domain" description="K+ potassium transporter integral membrane" evidence="11">
    <location>
        <begin position="23"/>
        <end position="520"/>
    </location>
</feature>
<keyword evidence="14" id="KW-1185">Reference proteome</keyword>
<feature type="transmembrane region" description="Helical" evidence="10">
    <location>
        <begin position="453"/>
        <end position="475"/>
    </location>
</feature>
<evidence type="ECO:0000259" key="11">
    <source>
        <dbReference type="Pfam" id="PF02705"/>
    </source>
</evidence>
<dbReference type="GO" id="GO:0015079">
    <property type="term" value="F:potassium ion transmembrane transporter activity"/>
    <property type="evidence" value="ECO:0007669"/>
    <property type="project" value="UniProtKB-UniRule"/>
</dbReference>
<evidence type="ECO:0000256" key="8">
    <source>
        <dbReference type="ARBA" id="ARBA00023065"/>
    </source>
</evidence>
<evidence type="ECO:0000256" key="6">
    <source>
        <dbReference type="ARBA" id="ARBA00022958"/>
    </source>
</evidence>
<dbReference type="InterPro" id="IPR003855">
    <property type="entry name" value="K+_transporter"/>
</dbReference>
<dbReference type="PANTHER" id="PTHR30540:SF10">
    <property type="entry name" value="POTASSIUM TRANSPORTER 8"/>
    <property type="match status" value="1"/>
</dbReference>
<evidence type="ECO:0000259" key="12">
    <source>
        <dbReference type="Pfam" id="PF22776"/>
    </source>
</evidence>
<evidence type="ECO:0000256" key="10">
    <source>
        <dbReference type="RuleBase" id="RU321113"/>
    </source>
</evidence>
<evidence type="ECO:0000256" key="2">
    <source>
        <dbReference type="ARBA" id="ARBA00008440"/>
    </source>
</evidence>
<dbReference type="InterPro" id="IPR053952">
    <property type="entry name" value="K_trans_C"/>
</dbReference>
<feature type="transmembrane region" description="Helical" evidence="10">
    <location>
        <begin position="221"/>
        <end position="243"/>
    </location>
</feature>
<keyword evidence="5 10" id="KW-0812">Transmembrane</keyword>
<comment type="function">
    <text evidence="10">Potassium transporter.</text>
</comment>
<dbReference type="PANTHER" id="PTHR30540">
    <property type="entry name" value="OSMOTIC STRESS POTASSIUM TRANSPORTER"/>
    <property type="match status" value="1"/>
</dbReference>
<evidence type="ECO:0000313" key="14">
    <source>
        <dbReference type="Proteomes" id="UP001293593"/>
    </source>
</evidence>
<keyword evidence="9 10" id="KW-0472">Membrane</keyword>
<organism evidence="13 14">
    <name type="scientific">Acacia crassicarpa</name>
    <name type="common">northern wattle</name>
    <dbReference type="NCBI Taxonomy" id="499986"/>
    <lineage>
        <taxon>Eukaryota</taxon>
        <taxon>Viridiplantae</taxon>
        <taxon>Streptophyta</taxon>
        <taxon>Embryophyta</taxon>
        <taxon>Tracheophyta</taxon>
        <taxon>Spermatophyta</taxon>
        <taxon>Magnoliopsida</taxon>
        <taxon>eudicotyledons</taxon>
        <taxon>Gunneridae</taxon>
        <taxon>Pentapetalae</taxon>
        <taxon>rosids</taxon>
        <taxon>fabids</taxon>
        <taxon>Fabales</taxon>
        <taxon>Fabaceae</taxon>
        <taxon>Caesalpinioideae</taxon>
        <taxon>mimosoid clade</taxon>
        <taxon>Acacieae</taxon>
        <taxon>Acacia</taxon>
    </lineage>
</organism>
<keyword evidence="6 10" id="KW-0630">Potassium</keyword>
<keyword evidence="3" id="KW-0813">Transport</keyword>
<comment type="caution">
    <text evidence="13">The sequence shown here is derived from an EMBL/GenBank/DDBJ whole genome shotgun (WGS) entry which is preliminary data.</text>
</comment>
<evidence type="ECO:0000256" key="9">
    <source>
        <dbReference type="ARBA" id="ARBA00023136"/>
    </source>
</evidence>
<feature type="transmembrane region" description="Helical" evidence="10">
    <location>
        <begin position="60"/>
        <end position="81"/>
    </location>
</feature>
<evidence type="ECO:0000256" key="4">
    <source>
        <dbReference type="ARBA" id="ARBA00022538"/>
    </source>
</evidence>
<feature type="transmembrane region" description="Helical" evidence="10">
    <location>
        <begin position="153"/>
        <end position="175"/>
    </location>
</feature>
<evidence type="ECO:0000313" key="13">
    <source>
        <dbReference type="EMBL" id="KAK4272087.1"/>
    </source>
</evidence>
<sequence>MDLESVVYQNPTKKESWKTVLTLAYQSLGVVYGDLSTSPLYVYKSTFDDDIQHSETNEEIYGVLSFVFWTLTLIPLLKYVFIVLRADDNGEGGTFALYSLLCRHVKVSLLPNTQQADEDLTEYTKDGTVLIDKENVGWGLKSVLEKHRVLQRLLLVLALIGTCMVIGDGVLTPAISVFSAVSGLELSMSREQHQYVEVPVACIILVLLFALQHYGTHRLGFLFAPIVLTWLLCISAIGVYNIFHWNQHVYEALSPYYMFKFLRKTRKEGWMSLGGILLCITGSEAMFADLGHFSQLSIKIAFTFLVYPSLILAYMGQAAYLSKHHILESDYRIGFYVSVPEKIRWPVLAIAILQAVVGSQAVITGTFSIIKQCSALGCFPKVKIIHTSSKIHGQIYIPEINWTLMLLCLAITVGFQDTKRMGNASGLAVITVMLVTTCLMSLVIILCWRKSILLAICFILIFGSIEALYFSASLIKFLEGAWVPIALSFTFLIVMYVWHYGTLKKYEFDLQNKVSINWLLSLGPTLGIVRVRGIGLIHTELVSGIPAIFSQFVTNLPAFHEVVIFLCIKSVPVPHVRPEERFLVGRVGPKEYQLYRCIARYGYRDFHKDDTEFENDLVCSIAEFIRSDSFENVSGFDKFEVDAKMTVVGTSASKLEGVRMCEENRACSAMEGTSELREVNSPEREKKRVRFVVPESLQINLDAREELQKLMEAREAGMTFIMGHSYVKAKSGSSWIKKVVINYGFEFLRRNSRGPTHALNIPQASTLEVGMVYRV</sequence>
<evidence type="ECO:0000256" key="3">
    <source>
        <dbReference type="ARBA" id="ARBA00022448"/>
    </source>
</evidence>
<keyword evidence="4 10" id="KW-0633">Potassium transport</keyword>
<protein>
    <recommendedName>
        <fullName evidence="10">Potassium transporter</fullName>
    </recommendedName>
</protein>
<evidence type="ECO:0000256" key="1">
    <source>
        <dbReference type="ARBA" id="ARBA00004651"/>
    </source>
</evidence>
<keyword evidence="8 10" id="KW-0406">Ion transport</keyword>
<feature type="transmembrane region" description="Helical" evidence="10">
    <location>
        <begin position="345"/>
        <end position="370"/>
    </location>
</feature>
<feature type="transmembrane region" description="Helical" evidence="10">
    <location>
        <begin position="481"/>
        <end position="498"/>
    </location>
</feature>
<feature type="transmembrane region" description="Helical" evidence="10">
    <location>
        <begin position="300"/>
        <end position="320"/>
    </location>
</feature>
<feature type="transmembrane region" description="Helical" evidence="10">
    <location>
        <begin position="427"/>
        <end position="446"/>
    </location>
</feature>
<evidence type="ECO:0000256" key="7">
    <source>
        <dbReference type="ARBA" id="ARBA00022989"/>
    </source>
</evidence>
<feature type="domain" description="K+ potassium transporter C-terminal" evidence="12">
    <location>
        <begin position="533"/>
        <end position="774"/>
    </location>
</feature>
<dbReference type="NCBIfam" id="TIGR00794">
    <property type="entry name" value="kup"/>
    <property type="match status" value="1"/>
</dbReference>
<dbReference type="Pfam" id="PF22776">
    <property type="entry name" value="K_trans_C"/>
    <property type="match status" value="1"/>
</dbReference>
<dbReference type="Pfam" id="PF02705">
    <property type="entry name" value="K_trans"/>
    <property type="match status" value="1"/>
</dbReference>
<comment type="subcellular location">
    <subcellularLocation>
        <location evidence="1">Cell membrane</location>
        <topology evidence="1">Multi-pass membrane protein</topology>
    </subcellularLocation>
    <subcellularLocation>
        <location evidence="10">Membrane</location>
        <topology evidence="10">Multi-pass membrane protein</topology>
    </subcellularLocation>
</comment>
<accession>A0AAE1JPJ1</accession>
<reference evidence="13" key="1">
    <citation type="submission" date="2023-10" db="EMBL/GenBank/DDBJ databases">
        <title>Chromosome-level genome of the transformable northern wattle, Acacia crassicarpa.</title>
        <authorList>
            <person name="Massaro I."/>
            <person name="Sinha N.R."/>
            <person name="Poethig S."/>
            <person name="Leichty A.R."/>
        </authorList>
    </citation>
    <scope>NUCLEOTIDE SEQUENCE</scope>
    <source>
        <strain evidence="13">Acra3RX</strain>
        <tissue evidence="13">Leaf</tissue>
    </source>
</reference>
<feature type="transmembrane region" description="Helical" evidence="10">
    <location>
        <begin position="195"/>
        <end position="214"/>
    </location>
</feature>
<feature type="transmembrane region" description="Helical" evidence="10">
    <location>
        <begin position="269"/>
        <end position="288"/>
    </location>
</feature>
<comment type="similarity">
    <text evidence="2 10">Belongs to the HAK/KUP transporter (TC 2.A.72.3) family.</text>
</comment>
<dbReference type="Proteomes" id="UP001293593">
    <property type="component" value="Unassembled WGS sequence"/>
</dbReference>
<dbReference type="AlphaFoldDB" id="A0AAE1JPJ1"/>
<dbReference type="GO" id="GO:0005886">
    <property type="term" value="C:plasma membrane"/>
    <property type="evidence" value="ECO:0007669"/>
    <property type="project" value="UniProtKB-SubCell"/>
</dbReference>
<keyword evidence="7 10" id="KW-1133">Transmembrane helix</keyword>
<dbReference type="EMBL" id="JAWXYG010000005">
    <property type="protein sequence ID" value="KAK4272087.1"/>
    <property type="molecule type" value="Genomic_DNA"/>
</dbReference>
<name>A0AAE1JPJ1_9FABA</name>
<evidence type="ECO:0000256" key="5">
    <source>
        <dbReference type="ARBA" id="ARBA00022692"/>
    </source>
</evidence>